<name>F3YW77_DESAF</name>
<evidence type="ECO:0000256" key="2">
    <source>
        <dbReference type="ARBA" id="ARBA00022448"/>
    </source>
</evidence>
<evidence type="ECO:0000313" key="9">
    <source>
        <dbReference type="EMBL" id="EGJ49180.1"/>
    </source>
</evidence>
<organism evidence="9 10">
    <name type="scientific">Desulfocurvibacter africanus subsp. africanus str. Walvis Bay</name>
    <dbReference type="NCBI Taxonomy" id="690850"/>
    <lineage>
        <taxon>Bacteria</taxon>
        <taxon>Pseudomonadati</taxon>
        <taxon>Thermodesulfobacteriota</taxon>
        <taxon>Desulfovibrionia</taxon>
        <taxon>Desulfovibrionales</taxon>
        <taxon>Desulfovibrionaceae</taxon>
        <taxon>Desulfocurvibacter</taxon>
    </lineage>
</organism>
<sequence>MSTSEKILSAAQAGSGQSGGLLRALRHRNYRLFFAGQGISLVGTWMQTMAQAWLVYRLSGSSLALGLVGFAGQIPVFLLAVFGGVVADARNRRAIMLWTQALSMFLALAAAALTLSGVVQVWHVMLLAVGLGVVNAFDIPARQAFVIDMVGRQDLHNAIALNSSMFNSARVLGPTLAGLLVPLVGEGWCFLLNGASYLAVMASLLLMRLPPDAPKPTGASAWRRVGDGLTFAAHHTAIRTVLLLTGLSSLLGTSYATLMPVFADRILGGGPGALGLLMGAAGLGAFGGAMLLAARRDSLGLGRWIIRAGVGFGLSLAVFSLSRQLWLSAALLAPVGFCMVVMMASANTLLQQTTPDGYRGRVMALFSMMVVGMSPFGALLAGALAHLIGPQLTVLAGGLACVAAAAGFRPGLTRCVAQ</sequence>
<keyword evidence="6 7" id="KW-0472">Membrane</keyword>
<feature type="transmembrane region" description="Helical" evidence="7">
    <location>
        <begin position="327"/>
        <end position="350"/>
    </location>
</feature>
<dbReference type="Pfam" id="PF05977">
    <property type="entry name" value="MFS_3"/>
    <property type="match status" value="1"/>
</dbReference>
<dbReference type="EMBL" id="CP003221">
    <property type="protein sequence ID" value="EGJ49180.1"/>
    <property type="molecule type" value="Genomic_DNA"/>
</dbReference>
<evidence type="ECO:0000256" key="4">
    <source>
        <dbReference type="ARBA" id="ARBA00022692"/>
    </source>
</evidence>
<feature type="transmembrane region" description="Helical" evidence="7">
    <location>
        <begin position="274"/>
        <end position="292"/>
    </location>
</feature>
<reference evidence="9 10" key="1">
    <citation type="journal article" date="2011" name="J. Bacteriol.">
        <title>Genome sequence of the mercury-methylating and pleomorphic Desulfovibrio africanus Strain Walvis Bay.</title>
        <authorList>
            <person name="Brown S.D."/>
            <person name="Wall J.D."/>
            <person name="Kucken A.M."/>
            <person name="Gilmour C.C."/>
            <person name="Podar M."/>
            <person name="Brandt C.C."/>
            <person name="Teshima H."/>
            <person name="Detter J.C."/>
            <person name="Han C.S."/>
            <person name="Land M.L."/>
            <person name="Lucas S."/>
            <person name="Han J."/>
            <person name="Pennacchio L."/>
            <person name="Nolan M."/>
            <person name="Pitluck S."/>
            <person name="Woyke T."/>
            <person name="Goodwin L."/>
            <person name="Palumbo A.V."/>
            <person name="Elias D.A."/>
        </authorList>
    </citation>
    <scope>NUCLEOTIDE SEQUENCE [LARGE SCALE GENOMIC DNA]</scope>
    <source>
        <strain evidence="9 10">Walvis Bay</strain>
    </source>
</reference>
<dbReference type="RefSeq" id="WP_014259005.1">
    <property type="nucleotide sequence ID" value="NC_016629.1"/>
</dbReference>
<dbReference type="Proteomes" id="UP000007844">
    <property type="component" value="Chromosome"/>
</dbReference>
<feature type="transmembrane region" description="Helical" evidence="7">
    <location>
        <begin position="121"/>
        <end position="139"/>
    </location>
</feature>
<feature type="domain" description="Major facilitator superfamily (MFS) profile" evidence="8">
    <location>
        <begin position="24"/>
        <end position="418"/>
    </location>
</feature>
<keyword evidence="5 7" id="KW-1133">Transmembrane helix</keyword>
<dbReference type="GO" id="GO:0005886">
    <property type="term" value="C:plasma membrane"/>
    <property type="evidence" value="ECO:0007669"/>
    <property type="project" value="UniProtKB-SubCell"/>
</dbReference>
<dbReference type="KEGG" id="daf:Desaf_0829"/>
<comment type="subcellular location">
    <subcellularLocation>
        <location evidence="1">Cell membrane</location>
        <topology evidence="1">Multi-pass membrane protein</topology>
    </subcellularLocation>
</comment>
<dbReference type="GO" id="GO:0022857">
    <property type="term" value="F:transmembrane transporter activity"/>
    <property type="evidence" value="ECO:0007669"/>
    <property type="project" value="InterPro"/>
</dbReference>
<dbReference type="PANTHER" id="PTHR23513">
    <property type="entry name" value="INTEGRAL MEMBRANE EFFLUX PROTEIN-RELATED"/>
    <property type="match status" value="1"/>
</dbReference>
<keyword evidence="2" id="KW-0813">Transport</keyword>
<dbReference type="SUPFAM" id="SSF103473">
    <property type="entry name" value="MFS general substrate transporter"/>
    <property type="match status" value="1"/>
</dbReference>
<dbReference type="AlphaFoldDB" id="F3YW77"/>
<dbReference type="InterPro" id="IPR010290">
    <property type="entry name" value="TM_effector"/>
</dbReference>
<dbReference type="InterPro" id="IPR036259">
    <property type="entry name" value="MFS_trans_sf"/>
</dbReference>
<dbReference type="eggNOG" id="COG0477">
    <property type="taxonomic scope" value="Bacteria"/>
</dbReference>
<dbReference type="PROSITE" id="PS50850">
    <property type="entry name" value="MFS"/>
    <property type="match status" value="1"/>
</dbReference>
<accession>F3YW77</accession>
<evidence type="ECO:0000256" key="5">
    <source>
        <dbReference type="ARBA" id="ARBA00022989"/>
    </source>
</evidence>
<dbReference type="PANTHER" id="PTHR23513:SF11">
    <property type="entry name" value="STAPHYLOFERRIN A TRANSPORTER"/>
    <property type="match status" value="1"/>
</dbReference>
<feature type="transmembrane region" description="Helical" evidence="7">
    <location>
        <begin position="304"/>
        <end position="321"/>
    </location>
</feature>
<evidence type="ECO:0000256" key="6">
    <source>
        <dbReference type="ARBA" id="ARBA00023136"/>
    </source>
</evidence>
<feature type="transmembrane region" description="Helical" evidence="7">
    <location>
        <begin position="94"/>
        <end position="115"/>
    </location>
</feature>
<keyword evidence="10" id="KW-1185">Reference proteome</keyword>
<evidence type="ECO:0000256" key="3">
    <source>
        <dbReference type="ARBA" id="ARBA00022475"/>
    </source>
</evidence>
<gene>
    <name evidence="9" type="ORF">Desaf_0829</name>
</gene>
<dbReference type="InterPro" id="IPR020846">
    <property type="entry name" value="MFS_dom"/>
</dbReference>
<keyword evidence="3" id="KW-1003">Cell membrane</keyword>
<feature type="transmembrane region" description="Helical" evidence="7">
    <location>
        <begin position="362"/>
        <end position="388"/>
    </location>
</feature>
<feature type="transmembrane region" description="Helical" evidence="7">
    <location>
        <begin position="394"/>
        <end position="412"/>
    </location>
</feature>
<dbReference type="CDD" id="cd06173">
    <property type="entry name" value="MFS_MefA_like"/>
    <property type="match status" value="1"/>
</dbReference>
<dbReference type="Gene3D" id="1.20.1250.20">
    <property type="entry name" value="MFS general substrate transporter like domains"/>
    <property type="match status" value="1"/>
</dbReference>
<evidence type="ECO:0000313" key="10">
    <source>
        <dbReference type="Proteomes" id="UP000007844"/>
    </source>
</evidence>
<feature type="transmembrane region" description="Helical" evidence="7">
    <location>
        <begin position="32"/>
        <end position="56"/>
    </location>
</feature>
<keyword evidence="4 7" id="KW-0812">Transmembrane</keyword>
<evidence type="ECO:0000256" key="7">
    <source>
        <dbReference type="SAM" id="Phobius"/>
    </source>
</evidence>
<dbReference type="HOGENOM" id="CLU_034180_11_2_7"/>
<feature type="transmembrane region" description="Helical" evidence="7">
    <location>
        <begin position="62"/>
        <end position="87"/>
    </location>
</feature>
<protein>
    <submittedName>
        <fullName evidence="9">Major facilitator superfamily MFS_1</fullName>
    </submittedName>
</protein>
<dbReference type="STRING" id="690850.Desaf_0829"/>
<evidence type="ECO:0000259" key="8">
    <source>
        <dbReference type="PROSITE" id="PS50850"/>
    </source>
</evidence>
<proteinExistence type="predicted"/>
<feature type="transmembrane region" description="Helical" evidence="7">
    <location>
        <begin position="241"/>
        <end position="262"/>
    </location>
</feature>
<evidence type="ECO:0000256" key="1">
    <source>
        <dbReference type="ARBA" id="ARBA00004651"/>
    </source>
</evidence>